<dbReference type="GO" id="GO:0016779">
    <property type="term" value="F:nucleotidyltransferase activity"/>
    <property type="evidence" value="ECO:0007669"/>
    <property type="project" value="UniProtKB-KW"/>
</dbReference>
<keyword evidence="3" id="KW-0548">Nucleotidyltransferase</keyword>
<evidence type="ECO:0000313" key="3">
    <source>
        <dbReference type="EMBL" id="ELZ32004.1"/>
    </source>
</evidence>
<dbReference type="InterPro" id="IPR014710">
    <property type="entry name" value="RmlC-like_jellyroll"/>
</dbReference>
<dbReference type="InterPro" id="IPR013096">
    <property type="entry name" value="Cupin_2"/>
</dbReference>
<dbReference type="PATRIC" id="fig|1227485.3.peg.3155"/>
<dbReference type="SUPFAM" id="SSF51182">
    <property type="entry name" value="RmlC-like cupins"/>
    <property type="match status" value="1"/>
</dbReference>
<accession>M0DD01</accession>
<keyword evidence="3" id="KW-0808">Transferase</keyword>
<sequence length="158" mass="17208">MRGDRRIDTECAGERDGVSQCERRVSGVTESYDRVNYTDIEPVSGAMRPLTDSLDSERVGVSIARCEPGWRSKPHDHAAEDHEEINVLLDGEATVVIDDEPVDLKAGDAVWIPPTATRQIRNGDVESAFVLVSGPATDRRSATCPDEPGSWVIDGFVG</sequence>
<dbReference type="Gene3D" id="2.60.120.10">
    <property type="entry name" value="Jelly Rolls"/>
    <property type="match status" value="1"/>
</dbReference>
<dbReference type="GO" id="GO:0046872">
    <property type="term" value="F:metal ion binding"/>
    <property type="evidence" value="ECO:0007669"/>
    <property type="project" value="UniProtKB-KW"/>
</dbReference>
<dbReference type="Pfam" id="PF07883">
    <property type="entry name" value="Cupin_2"/>
    <property type="match status" value="1"/>
</dbReference>
<dbReference type="InterPro" id="IPR011051">
    <property type="entry name" value="RmlC_Cupin_sf"/>
</dbReference>
<evidence type="ECO:0000259" key="2">
    <source>
        <dbReference type="Pfam" id="PF07883"/>
    </source>
</evidence>
<gene>
    <name evidence="3" type="ORF">C472_16239</name>
</gene>
<dbReference type="InterPro" id="IPR051610">
    <property type="entry name" value="GPI/OXD"/>
</dbReference>
<evidence type="ECO:0000313" key="4">
    <source>
        <dbReference type="Proteomes" id="UP000011523"/>
    </source>
</evidence>
<reference evidence="3 4" key="1">
    <citation type="journal article" date="2014" name="PLoS Genet.">
        <title>Phylogenetically driven sequencing of extremely halophilic archaea reveals strategies for static and dynamic osmo-response.</title>
        <authorList>
            <person name="Becker E.A."/>
            <person name="Seitzer P.M."/>
            <person name="Tritt A."/>
            <person name="Larsen D."/>
            <person name="Krusor M."/>
            <person name="Yao A.I."/>
            <person name="Wu D."/>
            <person name="Madern D."/>
            <person name="Eisen J.A."/>
            <person name="Darling A.E."/>
            <person name="Facciotti M.T."/>
        </authorList>
    </citation>
    <scope>NUCLEOTIDE SEQUENCE [LARGE SCALE GENOMIC DNA]</scope>
    <source>
        <strain evidence="3 4">DSM 14210</strain>
    </source>
</reference>
<dbReference type="OrthoDB" id="305577at2157"/>
<dbReference type="EMBL" id="AOJD01000087">
    <property type="protein sequence ID" value="ELZ32004.1"/>
    <property type="molecule type" value="Genomic_DNA"/>
</dbReference>
<keyword evidence="4" id="KW-1185">Reference proteome</keyword>
<dbReference type="PANTHER" id="PTHR35848">
    <property type="entry name" value="OXALATE-BINDING PROTEIN"/>
    <property type="match status" value="1"/>
</dbReference>
<proteinExistence type="predicted"/>
<dbReference type="AlphaFoldDB" id="M0DD01"/>
<dbReference type="Proteomes" id="UP000011523">
    <property type="component" value="Unassembled WGS sequence"/>
</dbReference>
<comment type="caution">
    <text evidence="3">The sequence shown here is derived from an EMBL/GenBank/DDBJ whole genome shotgun (WGS) entry which is preliminary data.</text>
</comment>
<organism evidence="3 4">
    <name type="scientific">Halorubrum tebenquichense DSM 14210</name>
    <dbReference type="NCBI Taxonomy" id="1227485"/>
    <lineage>
        <taxon>Archaea</taxon>
        <taxon>Methanobacteriati</taxon>
        <taxon>Methanobacteriota</taxon>
        <taxon>Stenosarchaea group</taxon>
        <taxon>Halobacteria</taxon>
        <taxon>Halobacteriales</taxon>
        <taxon>Haloferacaceae</taxon>
        <taxon>Halorubrum</taxon>
    </lineage>
</organism>
<name>M0DD01_9EURY</name>
<evidence type="ECO:0000256" key="1">
    <source>
        <dbReference type="ARBA" id="ARBA00022723"/>
    </source>
</evidence>
<protein>
    <submittedName>
        <fullName evidence="3">Mannose-1-phosphate guanylyltransferase (GDP)</fullName>
    </submittedName>
</protein>
<feature type="domain" description="Cupin type-2" evidence="2">
    <location>
        <begin position="65"/>
        <end position="132"/>
    </location>
</feature>
<keyword evidence="1" id="KW-0479">Metal-binding</keyword>
<dbReference type="PANTHER" id="PTHR35848:SF9">
    <property type="entry name" value="SLL1358 PROTEIN"/>
    <property type="match status" value="1"/>
</dbReference>